<keyword evidence="2" id="KW-1185">Reference proteome</keyword>
<dbReference type="Proteomes" id="UP001055102">
    <property type="component" value="Unassembled WGS sequence"/>
</dbReference>
<proteinExistence type="predicted"/>
<organism evidence="1 2">
    <name type="scientific">Methylobacterium jeotgali</name>
    <dbReference type="NCBI Taxonomy" id="381630"/>
    <lineage>
        <taxon>Bacteria</taxon>
        <taxon>Pseudomonadati</taxon>
        <taxon>Pseudomonadota</taxon>
        <taxon>Alphaproteobacteria</taxon>
        <taxon>Hyphomicrobiales</taxon>
        <taxon>Methylobacteriaceae</taxon>
        <taxon>Methylobacterium</taxon>
    </lineage>
</organism>
<name>A0ABQ4SUI0_9HYPH</name>
<reference evidence="1" key="2">
    <citation type="submission" date="2021-08" db="EMBL/GenBank/DDBJ databases">
        <authorList>
            <person name="Tani A."/>
            <person name="Ola A."/>
            <person name="Ogura Y."/>
            <person name="Katsura K."/>
            <person name="Hayashi T."/>
        </authorList>
    </citation>
    <scope>NUCLEOTIDE SEQUENCE</scope>
    <source>
        <strain evidence="1">LMG 23639</strain>
    </source>
</reference>
<dbReference type="EMBL" id="BPQR01000036">
    <property type="protein sequence ID" value="GJE06869.1"/>
    <property type="molecule type" value="Genomic_DNA"/>
</dbReference>
<sequence>MSHSPWMIHTQRQREHLKHYGAQHLDKQTISHMAREVRTDITLTEEFVQSLKRAVPGSVDDVIAECEPELVEARVFLAELEALLAA</sequence>
<accession>A0ABQ4SUI0</accession>
<protein>
    <submittedName>
        <fullName evidence="1">Uncharacterized protein</fullName>
    </submittedName>
</protein>
<gene>
    <name evidence="1" type="ORF">AOPFMNJM_2191</name>
</gene>
<dbReference type="RefSeq" id="WP_238275798.1">
    <property type="nucleotide sequence ID" value="NZ_BPQR01000036.1"/>
</dbReference>
<evidence type="ECO:0000313" key="2">
    <source>
        <dbReference type="Proteomes" id="UP001055102"/>
    </source>
</evidence>
<comment type="caution">
    <text evidence="1">The sequence shown here is derived from an EMBL/GenBank/DDBJ whole genome shotgun (WGS) entry which is preliminary data.</text>
</comment>
<evidence type="ECO:0000313" key="1">
    <source>
        <dbReference type="EMBL" id="GJE06869.1"/>
    </source>
</evidence>
<reference evidence="1" key="1">
    <citation type="journal article" date="2021" name="Front. Microbiol.">
        <title>Comprehensive Comparative Genomics and Phenotyping of Methylobacterium Species.</title>
        <authorList>
            <person name="Alessa O."/>
            <person name="Ogura Y."/>
            <person name="Fujitani Y."/>
            <person name="Takami H."/>
            <person name="Hayashi T."/>
            <person name="Sahin N."/>
            <person name="Tani A."/>
        </authorList>
    </citation>
    <scope>NUCLEOTIDE SEQUENCE</scope>
    <source>
        <strain evidence="1">LMG 23639</strain>
    </source>
</reference>